<feature type="transmembrane region" description="Helical" evidence="1">
    <location>
        <begin position="20"/>
        <end position="36"/>
    </location>
</feature>
<proteinExistence type="predicted"/>
<keyword evidence="2" id="KW-0645">Protease</keyword>
<keyword evidence="1" id="KW-0812">Transmembrane</keyword>
<reference evidence="2 3" key="1">
    <citation type="journal article" date="2019" name="Environ. Microbiol.">
        <title>An active ?-lactamase is a part of an orchestrated cell wall stress resistance network of Bacillus subtilis and related rhizosphere species.</title>
        <authorList>
            <person name="Bucher T."/>
            <person name="Keren-Paz A."/>
            <person name="Hausser J."/>
            <person name="Olender T."/>
            <person name="Cytryn E."/>
            <person name="Kolodkin-Gal I."/>
        </authorList>
    </citation>
    <scope>NUCLEOTIDE SEQUENCE [LARGE SCALE GENOMIC DNA]</scope>
    <source>
        <strain evidence="2 3">I5</strain>
    </source>
</reference>
<organism evidence="2 3">
    <name type="scientific">Bacillus wiedmannii</name>
    <dbReference type="NCBI Taxonomy" id="1890302"/>
    <lineage>
        <taxon>Bacteria</taxon>
        <taxon>Bacillati</taxon>
        <taxon>Bacillota</taxon>
        <taxon>Bacilli</taxon>
        <taxon>Bacillales</taxon>
        <taxon>Bacillaceae</taxon>
        <taxon>Bacillus</taxon>
        <taxon>Bacillus cereus group</taxon>
    </lineage>
</organism>
<accession>A0A4U3AJB2</accession>
<dbReference type="AlphaFoldDB" id="A0A4U3AJB2"/>
<feature type="non-terminal residue" evidence="2">
    <location>
        <position position="37"/>
    </location>
</feature>
<keyword evidence="2" id="KW-0378">Hydrolase</keyword>
<name>A0A4U3AJB2_9BACI</name>
<dbReference type="GO" id="GO:0006508">
    <property type="term" value="P:proteolysis"/>
    <property type="evidence" value="ECO:0007669"/>
    <property type="project" value="UniProtKB-KW"/>
</dbReference>
<gene>
    <name evidence="2" type="ORF">FC699_29175</name>
</gene>
<dbReference type="GO" id="GO:0008237">
    <property type="term" value="F:metallopeptidase activity"/>
    <property type="evidence" value="ECO:0007669"/>
    <property type="project" value="UniProtKB-KW"/>
</dbReference>
<dbReference type="EMBL" id="SZON01002366">
    <property type="protein sequence ID" value="TKI87752.1"/>
    <property type="molecule type" value="Genomic_DNA"/>
</dbReference>
<evidence type="ECO:0000313" key="2">
    <source>
        <dbReference type="EMBL" id="TKI87752.1"/>
    </source>
</evidence>
<sequence length="37" mass="4334">MNIQRHNIEDMSPKEIRLNLYITQFIIIGIGCLLAYV</sequence>
<dbReference type="PROSITE" id="PS51257">
    <property type="entry name" value="PROKAR_LIPOPROTEIN"/>
    <property type="match status" value="1"/>
</dbReference>
<keyword evidence="2" id="KW-0482">Metalloprotease</keyword>
<protein>
    <submittedName>
        <fullName evidence="2">CPBP family intramembrane metalloprotease</fullName>
    </submittedName>
</protein>
<keyword evidence="1" id="KW-0472">Membrane</keyword>
<comment type="caution">
    <text evidence="2">The sequence shown here is derived from an EMBL/GenBank/DDBJ whole genome shotgun (WGS) entry which is preliminary data.</text>
</comment>
<dbReference type="Proteomes" id="UP000305222">
    <property type="component" value="Unassembled WGS sequence"/>
</dbReference>
<keyword evidence="1" id="KW-1133">Transmembrane helix</keyword>
<evidence type="ECO:0000313" key="3">
    <source>
        <dbReference type="Proteomes" id="UP000305222"/>
    </source>
</evidence>
<evidence type="ECO:0000256" key="1">
    <source>
        <dbReference type="SAM" id="Phobius"/>
    </source>
</evidence>